<dbReference type="InParanoid" id="A0A7J6J2P2"/>
<reference evidence="1 2" key="2">
    <citation type="submission" date="2020-04" db="EMBL/GenBank/DDBJ databases">
        <title>Genome sequencing and assembly of multiple isolates from the Colletotrichum gloeosporioides species complex.</title>
        <authorList>
            <person name="Gan P."/>
            <person name="Shirasu K."/>
        </authorList>
    </citation>
    <scope>NUCLEOTIDE SEQUENCE [LARGE SCALE GENOMIC DNA]</scope>
    <source>
        <strain evidence="1 2">Nara gc5</strain>
    </source>
</reference>
<sequence length="92" mass="10477">MDRVEKPEELERLEGLQYSVYQPRVQVSLHHDHAATDQWPARPRGVPHSTTPPCGCLLTSTESVGSSREWIPEATTTRRVCASHRSEKLRWG</sequence>
<dbReference type="EMBL" id="ANPB02000004">
    <property type="protein sequence ID" value="KAF4484081.1"/>
    <property type="molecule type" value="Genomic_DNA"/>
</dbReference>
<gene>
    <name evidence="1" type="ORF">CGGC5_v007150</name>
</gene>
<name>A0A7J6J2P2_COLFN</name>
<evidence type="ECO:0000313" key="2">
    <source>
        <dbReference type="Proteomes" id="UP000011096"/>
    </source>
</evidence>
<comment type="caution">
    <text evidence="1">The sequence shown here is derived from an EMBL/GenBank/DDBJ whole genome shotgun (WGS) entry which is preliminary data.</text>
</comment>
<reference evidence="1 2" key="1">
    <citation type="submission" date="2012-08" db="EMBL/GenBank/DDBJ databases">
        <authorList>
            <person name="Gan P.H.P."/>
            <person name="Ikeda K."/>
            <person name="Irieda H."/>
            <person name="Narusaka M."/>
            <person name="O'Connell R.J."/>
            <person name="Narusaka Y."/>
            <person name="Takano Y."/>
            <person name="Kubo Y."/>
            <person name="Shirasu K."/>
        </authorList>
    </citation>
    <scope>NUCLEOTIDE SEQUENCE [LARGE SCALE GENOMIC DNA]</scope>
    <source>
        <strain evidence="1 2">Nara gc5</strain>
    </source>
</reference>
<protein>
    <submittedName>
        <fullName evidence="1">Uncharacterized protein</fullName>
    </submittedName>
</protein>
<dbReference type="GeneID" id="43608602"/>
<dbReference type="RefSeq" id="XP_031878937.2">
    <property type="nucleotide sequence ID" value="XM_032024434.2"/>
</dbReference>
<dbReference type="Proteomes" id="UP000011096">
    <property type="component" value="Unassembled WGS sequence"/>
</dbReference>
<keyword evidence="2" id="KW-1185">Reference proteome</keyword>
<evidence type="ECO:0000313" key="1">
    <source>
        <dbReference type="EMBL" id="KAF4484081.1"/>
    </source>
</evidence>
<dbReference type="AlphaFoldDB" id="A0A7J6J2P2"/>
<organism evidence="1 2">
    <name type="scientific">Colletotrichum fructicola (strain Nara gc5)</name>
    <name type="common">Anthracnose fungus</name>
    <name type="synonym">Colletotrichum gloeosporioides (strain Nara gc5)</name>
    <dbReference type="NCBI Taxonomy" id="1213859"/>
    <lineage>
        <taxon>Eukaryota</taxon>
        <taxon>Fungi</taxon>
        <taxon>Dikarya</taxon>
        <taxon>Ascomycota</taxon>
        <taxon>Pezizomycotina</taxon>
        <taxon>Sordariomycetes</taxon>
        <taxon>Hypocreomycetidae</taxon>
        <taxon>Glomerellales</taxon>
        <taxon>Glomerellaceae</taxon>
        <taxon>Colletotrichum</taxon>
        <taxon>Colletotrichum gloeosporioides species complex</taxon>
    </lineage>
</organism>
<proteinExistence type="predicted"/>
<accession>A0A7J6J2P2</accession>